<proteinExistence type="predicted"/>
<dbReference type="AlphaFoldDB" id="A0A6N2TW21"/>
<dbReference type="InterPro" id="IPR005471">
    <property type="entry name" value="Tscrpt_reg_IclR_N"/>
</dbReference>
<gene>
    <name evidence="2" type="ORF">BHLFYP23_00118</name>
</gene>
<accession>A0A6N2TW21</accession>
<sequence length="41" mass="4574">MKEAEVKVKSLQKALEVLDCFREKQPLGVTEISEKDAAQAL</sequence>
<organism evidence="2">
    <name type="scientific">Blautia hansenii</name>
    <name type="common">Ruminococcus hansenii</name>
    <dbReference type="NCBI Taxonomy" id="1322"/>
    <lineage>
        <taxon>Bacteria</taxon>
        <taxon>Bacillati</taxon>
        <taxon>Bacillota</taxon>
        <taxon>Clostridia</taxon>
        <taxon>Lachnospirales</taxon>
        <taxon>Lachnospiraceae</taxon>
        <taxon>Blautia</taxon>
    </lineage>
</organism>
<dbReference type="EMBL" id="CACRSY010000012">
    <property type="protein sequence ID" value="VYT09229.1"/>
    <property type="molecule type" value="Genomic_DNA"/>
</dbReference>
<dbReference type="Gene3D" id="1.10.10.10">
    <property type="entry name" value="Winged helix-like DNA-binding domain superfamily/Winged helix DNA-binding domain"/>
    <property type="match status" value="1"/>
</dbReference>
<feature type="domain" description="HTH iclR-type" evidence="1">
    <location>
        <begin position="10"/>
        <end position="34"/>
    </location>
</feature>
<dbReference type="RefSeq" id="WP_004223127.1">
    <property type="nucleotide sequence ID" value="NZ_CACRSY010000012.1"/>
</dbReference>
<name>A0A6N2TW21_BLAHA</name>
<dbReference type="GO" id="GO:0003677">
    <property type="term" value="F:DNA binding"/>
    <property type="evidence" value="ECO:0007669"/>
    <property type="project" value="InterPro"/>
</dbReference>
<dbReference type="InterPro" id="IPR036388">
    <property type="entry name" value="WH-like_DNA-bd_sf"/>
</dbReference>
<evidence type="ECO:0000313" key="2">
    <source>
        <dbReference type="EMBL" id="VYT09229.1"/>
    </source>
</evidence>
<dbReference type="GO" id="GO:0006355">
    <property type="term" value="P:regulation of DNA-templated transcription"/>
    <property type="evidence" value="ECO:0007669"/>
    <property type="project" value="InterPro"/>
</dbReference>
<evidence type="ECO:0000259" key="1">
    <source>
        <dbReference type="Pfam" id="PF09339"/>
    </source>
</evidence>
<protein>
    <recommendedName>
        <fullName evidence="1">HTH iclR-type domain-containing protein</fullName>
    </recommendedName>
</protein>
<reference evidence="2" key="1">
    <citation type="submission" date="2019-11" db="EMBL/GenBank/DDBJ databases">
        <authorList>
            <person name="Feng L."/>
        </authorList>
    </citation>
    <scope>NUCLEOTIDE SEQUENCE</scope>
    <source>
        <strain evidence="2">BhanseniiLFYP23</strain>
    </source>
</reference>
<dbReference type="Pfam" id="PF09339">
    <property type="entry name" value="HTH_IclR"/>
    <property type="match status" value="1"/>
</dbReference>